<evidence type="ECO:0000256" key="1">
    <source>
        <dbReference type="SAM" id="MobiDB-lite"/>
    </source>
</evidence>
<evidence type="ECO:0000313" key="2">
    <source>
        <dbReference type="EMBL" id="SFV73225.1"/>
    </source>
</evidence>
<reference evidence="3" key="1">
    <citation type="submission" date="2016-10" db="EMBL/GenBank/DDBJ databases">
        <authorList>
            <person name="Wegmann U."/>
        </authorList>
    </citation>
    <scope>NUCLEOTIDE SEQUENCE [LARGE SCALE GENOMIC DNA]</scope>
</reference>
<keyword evidence="3" id="KW-1185">Reference proteome</keyword>
<dbReference type="AlphaFoldDB" id="A0A1K1LET2"/>
<protein>
    <submittedName>
        <fullName evidence="2">Uncharacterized protein</fullName>
    </submittedName>
</protein>
<name>A0A1K1LET2_9BACT</name>
<dbReference type="KEGG" id="dpg:DESPIGER_1379"/>
<dbReference type="EMBL" id="LT630450">
    <property type="protein sequence ID" value="SFV73225.1"/>
    <property type="molecule type" value="Genomic_DNA"/>
</dbReference>
<accession>A0A1K1LET2</accession>
<feature type="region of interest" description="Disordered" evidence="1">
    <location>
        <begin position="1"/>
        <end position="42"/>
    </location>
</feature>
<evidence type="ECO:0000313" key="3">
    <source>
        <dbReference type="Proteomes" id="UP000186323"/>
    </source>
</evidence>
<feature type="compositionally biased region" description="Basic residues" evidence="1">
    <location>
        <begin position="27"/>
        <end position="42"/>
    </location>
</feature>
<sequence>MGIVHGKPLWRAPFSDRTQGSTERNGNRPRVRWPPFRRRQDG</sequence>
<organism evidence="2 3">
    <name type="scientific">Desulfovibrio piger</name>
    <dbReference type="NCBI Taxonomy" id="901"/>
    <lineage>
        <taxon>Bacteria</taxon>
        <taxon>Pseudomonadati</taxon>
        <taxon>Thermodesulfobacteriota</taxon>
        <taxon>Desulfovibrionia</taxon>
        <taxon>Desulfovibrionales</taxon>
        <taxon>Desulfovibrionaceae</taxon>
        <taxon>Desulfovibrio</taxon>
    </lineage>
</organism>
<proteinExistence type="predicted"/>
<gene>
    <name evidence="2" type="ORF">DESPIGER_1379</name>
</gene>
<dbReference type="Proteomes" id="UP000186323">
    <property type="component" value="Chromosome I"/>
</dbReference>